<dbReference type="EMBL" id="AXCN02000404">
    <property type="status" value="NOT_ANNOTATED_CDS"/>
    <property type="molecule type" value="Genomic_DNA"/>
</dbReference>
<dbReference type="Proteomes" id="UP000075886">
    <property type="component" value="Unassembled WGS sequence"/>
</dbReference>
<proteinExistence type="predicted"/>
<evidence type="ECO:0000313" key="1">
    <source>
        <dbReference type="EnsemblMetazoa" id="AFAF000876-PA"/>
    </source>
</evidence>
<keyword evidence="2" id="KW-1185">Reference proteome</keyword>
<name>A0A182Q0Y2_9DIPT</name>
<sequence length="116" mass="12818">MEDPHSTKQPGSFAALPKTGARIGDVVMVWWEMEIKQQQQQQAASSSSSECRAKPVGRHISYLCLSSSAGDKRNELRKVGCKSVGWTSSLWVLGPELVKCNKLNDHLDTVQVTTME</sequence>
<accession>A0A182Q0Y2</accession>
<organism evidence="1 2">
    <name type="scientific">Anopheles farauti</name>
    <dbReference type="NCBI Taxonomy" id="69004"/>
    <lineage>
        <taxon>Eukaryota</taxon>
        <taxon>Metazoa</taxon>
        <taxon>Ecdysozoa</taxon>
        <taxon>Arthropoda</taxon>
        <taxon>Hexapoda</taxon>
        <taxon>Insecta</taxon>
        <taxon>Pterygota</taxon>
        <taxon>Neoptera</taxon>
        <taxon>Endopterygota</taxon>
        <taxon>Diptera</taxon>
        <taxon>Nematocera</taxon>
        <taxon>Culicoidea</taxon>
        <taxon>Culicidae</taxon>
        <taxon>Anophelinae</taxon>
        <taxon>Anopheles</taxon>
    </lineage>
</organism>
<dbReference type="AlphaFoldDB" id="A0A182Q0Y2"/>
<reference evidence="1" key="2">
    <citation type="submission" date="2020-05" db="UniProtKB">
        <authorList>
            <consortium name="EnsemblMetazoa"/>
        </authorList>
    </citation>
    <scope>IDENTIFICATION</scope>
    <source>
        <strain evidence="1">FAR1</strain>
    </source>
</reference>
<reference evidence="2" key="1">
    <citation type="submission" date="2014-01" db="EMBL/GenBank/DDBJ databases">
        <title>The Genome Sequence of Anopheles farauti FAR1 (V2).</title>
        <authorList>
            <consortium name="The Broad Institute Genomics Platform"/>
            <person name="Neafsey D.E."/>
            <person name="Besansky N."/>
            <person name="Howell P."/>
            <person name="Walton C."/>
            <person name="Young S.K."/>
            <person name="Zeng Q."/>
            <person name="Gargeya S."/>
            <person name="Fitzgerald M."/>
            <person name="Haas B."/>
            <person name="Abouelleil A."/>
            <person name="Allen A.W."/>
            <person name="Alvarado L."/>
            <person name="Arachchi H.M."/>
            <person name="Berlin A.M."/>
            <person name="Chapman S.B."/>
            <person name="Gainer-Dewar J."/>
            <person name="Goldberg J."/>
            <person name="Griggs A."/>
            <person name="Gujja S."/>
            <person name="Hansen M."/>
            <person name="Howarth C."/>
            <person name="Imamovic A."/>
            <person name="Ireland A."/>
            <person name="Larimer J."/>
            <person name="McCowan C."/>
            <person name="Murphy C."/>
            <person name="Pearson M."/>
            <person name="Poon T.W."/>
            <person name="Priest M."/>
            <person name="Roberts A."/>
            <person name="Saif S."/>
            <person name="Shea T."/>
            <person name="Sisk P."/>
            <person name="Sykes S."/>
            <person name="Wortman J."/>
            <person name="Nusbaum C."/>
            <person name="Birren B."/>
        </authorList>
    </citation>
    <scope>NUCLEOTIDE SEQUENCE [LARGE SCALE GENOMIC DNA]</scope>
    <source>
        <strain evidence="2">FAR1</strain>
    </source>
</reference>
<dbReference type="VEuPathDB" id="VectorBase:AFAF000876"/>
<evidence type="ECO:0000313" key="2">
    <source>
        <dbReference type="Proteomes" id="UP000075886"/>
    </source>
</evidence>
<dbReference type="EnsemblMetazoa" id="AFAF000876-RA">
    <property type="protein sequence ID" value="AFAF000876-PA"/>
    <property type="gene ID" value="AFAF000876"/>
</dbReference>
<protein>
    <submittedName>
        <fullName evidence="1">Uncharacterized protein</fullName>
    </submittedName>
</protein>